<dbReference type="GO" id="GO:0008270">
    <property type="term" value="F:zinc ion binding"/>
    <property type="evidence" value="ECO:0007669"/>
    <property type="project" value="UniProtKB-KW"/>
</dbReference>
<evidence type="ECO:0000259" key="5">
    <source>
        <dbReference type="PROSITE" id="PS51194"/>
    </source>
</evidence>
<dbReference type="Pfam" id="PF08455">
    <property type="entry name" value="SNF2_assoc"/>
    <property type="match status" value="1"/>
</dbReference>
<name>A0A8I0A9T2_9CLOT</name>
<dbReference type="InterPro" id="IPR013663">
    <property type="entry name" value="Helicase_SWF/SNF/SWI_bac"/>
</dbReference>
<proteinExistence type="predicted"/>
<feature type="domain" description="Helicase ATP-binding" evidence="4">
    <location>
        <begin position="641"/>
        <end position="800"/>
    </location>
</feature>
<dbReference type="InterPro" id="IPR027417">
    <property type="entry name" value="P-loop_NTPase"/>
</dbReference>
<feature type="domain" description="Helicase C-terminal" evidence="5">
    <location>
        <begin position="912"/>
        <end position="1081"/>
    </location>
</feature>
<evidence type="ECO:0000259" key="3">
    <source>
        <dbReference type="PROSITE" id="PS50966"/>
    </source>
</evidence>
<dbReference type="PROSITE" id="PS50966">
    <property type="entry name" value="ZF_SWIM"/>
    <property type="match status" value="1"/>
</dbReference>
<keyword evidence="2" id="KW-0862">Zinc</keyword>
<dbReference type="InterPro" id="IPR014001">
    <property type="entry name" value="Helicase_ATP-bd"/>
</dbReference>
<evidence type="ECO:0000313" key="7">
    <source>
        <dbReference type="Proteomes" id="UP000662088"/>
    </source>
</evidence>
<feature type="domain" description="SWIM-type" evidence="3">
    <location>
        <begin position="60"/>
        <end position="106"/>
    </location>
</feature>
<dbReference type="EMBL" id="JACOOQ010000014">
    <property type="protein sequence ID" value="MBC5640546.1"/>
    <property type="molecule type" value="Genomic_DNA"/>
</dbReference>
<dbReference type="PROSITE" id="PS51192">
    <property type="entry name" value="HELICASE_ATP_BIND_1"/>
    <property type="match status" value="1"/>
</dbReference>
<keyword evidence="2" id="KW-0863">Zinc-finger</keyword>
<evidence type="ECO:0000313" key="6">
    <source>
        <dbReference type="EMBL" id="MBC5640546.1"/>
    </source>
</evidence>
<dbReference type="PANTHER" id="PTHR10799">
    <property type="entry name" value="SNF2/RAD54 HELICASE FAMILY"/>
    <property type="match status" value="1"/>
</dbReference>
<dbReference type="SUPFAM" id="SSF52540">
    <property type="entry name" value="P-loop containing nucleoside triphosphate hydrolases"/>
    <property type="match status" value="2"/>
</dbReference>
<dbReference type="SMART" id="SM00490">
    <property type="entry name" value="HELICc"/>
    <property type="match status" value="1"/>
</dbReference>
<keyword evidence="1" id="KW-0378">Hydrolase</keyword>
<dbReference type="AlphaFoldDB" id="A0A8I0A9T2"/>
<dbReference type="InterPro" id="IPR038718">
    <property type="entry name" value="SNF2-like_sf"/>
</dbReference>
<dbReference type="FunFam" id="3.40.50.10810:FF:000054">
    <property type="entry name" value="Helicase, Snf2 family"/>
    <property type="match status" value="1"/>
</dbReference>
<protein>
    <submittedName>
        <fullName evidence="6">SNF2 helicase associated domain-containing protein</fullName>
    </submittedName>
</protein>
<dbReference type="Gene3D" id="3.40.50.10810">
    <property type="entry name" value="Tandem AAA-ATPase domain"/>
    <property type="match status" value="1"/>
</dbReference>
<gene>
    <name evidence="6" type="ORF">H8R92_08970</name>
</gene>
<dbReference type="GO" id="GO:0005524">
    <property type="term" value="F:ATP binding"/>
    <property type="evidence" value="ECO:0007669"/>
    <property type="project" value="InterPro"/>
</dbReference>
<dbReference type="PROSITE" id="PS51194">
    <property type="entry name" value="HELICASE_CTER"/>
    <property type="match status" value="1"/>
</dbReference>
<organism evidence="6 7">
    <name type="scientific">Clostridium lentum</name>
    <dbReference type="NCBI Taxonomy" id="2763037"/>
    <lineage>
        <taxon>Bacteria</taxon>
        <taxon>Bacillati</taxon>
        <taxon>Bacillota</taxon>
        <taxon>Clostridia</taxon>
        <taxon>Eubacteriales</taxon>
        <taxon>Clostridiaceae</taxon>
        <taxon>Clostridium</taxon>
    </lineage>
</organism>
<dbReference type="GO" id="GO:0016787">
    <property type="term" value="F:hydrolase activity"/>
    <property type="evidence" value="ECO:0007669"/>
    <property type="project" value="UniProtKB-KW"/>
</dbReference>
<dbReference type="InterPro" id="IPR007527">
    <property type="entry name" value="Znf_SWIM"/>
</dbReference>
<dbReference type="Pfam" id="PF00271">
    <property type="entry name" value="Helicase_C"/>
    <property type="match status" value="1"/>
</dbReference>
<sequence length="1082" mass="126090">MNIRELNSLMTSHDIKNRLPRGRRSVNEGLVHQVKSMVDPQYDSLDIYGKVMSSESREMYSINISIDIKNLKLIYTECECLDYRNNADFNENYICKHVAATFYRFIDILEERLKEDSRDQGLNPRKIDMDYSKKLLEQLDEDDNEKEMLNIEVSLEKKSYFRGEPFFEADFKIGSNHLYVMKNIPEFVKAKINEEKLIYGKNFIYDPKRHYFSEEDERIIDFIEEYAGLNEALGSGPSYGRTSSGLISKNKMLVIPSQTLRRFLECLSHKKIIFMEKDEEKKIQIKKEDMPLMFNLEESDNSINLTIANNLPKPLTYKGDVYIYDDVVYLPSKKQAQKYKLFYSALKDNEKLSFKGEKKKDVFTKIIPALDIITKEVNLDDNLKKNIVKEDLKIEIFFDRDKKSTWADVKMNYGEESFNLVNGPNNEQYIIRNLNKEQHIENVLNGHKFYRDKGKFIFNGNDENLYEFFLSDLKDVKECAEVFYSDRFKDRKIYGATSMKGSIKKDGNSNFLEFTFEVEEIDKSEFADILRAFKEKRKFYKLKNDSFVNFTDEKVKDFFTLAEILALDNRIDDNRIRVHRNRAAFINEAIESGNMSYIDGKEIVSHISNKLKTIEEVNYNIPTELNAKLRDYQITGYNWFKNLSHYEFGGILADEMGLGKTIQTITFLLSEQDNHKKSLIVTPTSLIYNWKSEFENFAPSMNVAVLHGNKEERVEIMENISSYDVILTTYGTLKNDYEWYDGKEFDYCIIDEAQHIKNSQSISSEIVKEIKAKVKFALTGTPIENNLLELWSIFDFVMPGYLYNKNRFQERFVGTREGTVALKKMIQPFVLRRLKKNVMLELPDKIEKKYYVEMNEEQKKVYSSYIADIKEKMNDKDITKDKITIFSYLTKLRQLCLDPSVIVEGYNGGSSKIDTAVSIVSEAINAERKILLFSQFTSVLDSIKKTLNENKINYYYLDGSTKAQERIKLVNDFNSRNDVSVFLISLKAGGTGLNLTSADMVIHFDPWWNPAIEDQATDRAHRFGQKSNVEVIKLIAKGTIEEKILKLQEDKKEVIGEIMNGDYKDGSLLGTLSEDEIKELFL</sequence>
<keyword evidence="7" id="KW-1185">Reference proteome</keyword>
<dbReference type="InterPro" id="IPR001650">
    <property type="entry name" value="Helicase_C-like"/>
</dbReference>
<dbReference type="RefSeq" id="WP_186835264.1">
    <property type="nucleotide sequence ID" value="NZ_JACOOQ010000014.1"/>
</dbReference>
<dbReference type="Pfam" id="PF00176">
    <property type="entry name" value="SNF2-rel_dom"/>
    <property type="match status" value="1"/>
</dbReference>
<dbReference type="InterPro" id="IPR049730">
    <property type="entry name" value="SNF2/RAD54-like_C"/>
</dbReference>
<evidence type="ECO:0000256" key="1">
    <source>
        <dbReference type="ARBA" id="ARBA00022801"/>
    </source>
</evidence>
<reference evidence="6" key="1">
    <citation type="submission" date="2020-08" db="EMBL/GenBank/DDBJ databases">
        <title>Genome public.</title>
        <authorList>
            <person name="Liu C."/>
            <person name="Sun Q."/>
        </authorList>
    </citation>
    <scope>NUCLEOTIDE SEQUENCE</scope>
    <source>
        <strain evidence="6">NSJ-42</strain>
    </source>
</reference>
<dbReference type="InterPro" id="IPR000330">
    <property type="entry name" value="SNF2_N"/>
</dbReference>
<accession>A0A8I0A9T2</accession>
<dbReference type="Gene3D" id="3.40.50.300">
    <property type="entry name" value="P-loop containing nucleotide triphosphate hydrolases"/>
    <property type="match status" value="1"/>
</dbReference>
<evidence type="ECO:0000259" key="4">
    <source>
        <dbReference type="PROSITE" id="PS51192"/>
    </source>
</evidence>
<evidence type="ECO:0000256" key="2">
    <source>
        <dbReference type="PROSITE-ProRule" id="PRU00325"/>
    </source>
</evidence>
<dbReference type="SMART" id="SM00487">
    <property type="entry name" value="DEXDc"/>
    <property type="match status" value="1"/>
</dbReference>
<keyword evidence="2" id="KW-0479">Metal-binding</keyword>
<dbReference type="CDD" id="cd18793">
    <property type="entry name" value="SF2_C_SNF"/>
    <property type="match status" value="1"/>
</dbReference>
<comment type="caution">
    <text evidence="6">The sequence shown here is derived from an EMBL/GenBank/DDBJ whole genome shotgun (WGS) entry which is preliminary data.</text>
</comment>
<dbReference type="Proteomes" id="UP000662088">
    <property type="component" value="Unassembled WGS sequence"/>
</dbReference>
<dbReference type="CDD" id="cd18012">
    <property type="entry name" value="DEXQc_arch_SWI2_SNF2"/>
    <property type="match status" value="1"/>
</dbReference>